<comment type="subunit">
    <text evidence="12">Monomer. Interacts with DnaB.</text>
</comment>
<dbReference type="PANTHER" id="PTHR30313">
    <property type="entry name" value="DNA PRIMASE"/>
    <property type="match status" value="1"/>
</dbReference>
<dbReference type="HAMAP" id="MF_00974">
    <property type="entry name" value="DNA_primase_DnaG"/>
    <property type="match status" value="1"/>
</dbReference>
<comment type="catalytic activity">
    <reaction evidence="12">
        <text>ssDNA + n NTP = ssDNA/pppN(pN)n-1 hybrid + (n-1) diphosphate.</text>
        <dbReference type="EC" id="2.7.7.101"/>
    </reaction>
</comment>
<dbReference type="Gene3D" id="3.90.580.10">
    <property type="entry name" value="Zinc finger, CHC2-type domain"/>
    <property type="match status" value="1"/>
</dbReference>
<evidence type="ECO:0000256" key="3">
    <source>
        <dbReference type="ARBA" id="ARBA00022679"/>
    </source>
</evidence>
<evidence type="ECO:0000256" key="2">
    <source>
        <dbReference type="ARBA" id="ARBA00022515"/>
    </source>
</evidence>
<feature type="zinc finger region" description="CHC2-type" evidence="12">
    <location>
        <begin position="41"/>
        <end position="65"/>
    </location>
</feature>
<keyword evidence="7 12" id="KW-0863">Zinc-finger</keyword>
<dbReference type="Gene3D" id="3.40.1360.10">
    <property type="match status" value="1"/>
</dbReference>
<dbReference type="SUPFAM" id="SSF56731">
    <property type="entry name" value="DNA primase core"/>
    <property type="match status" value="1"/>
</dbReference>
<protein>
    <recommendedName>
        <fullName evidence="12 13">DNA primase</fullName>
        <ecNumber evidence="12">2.7.7.101</ecNumber>
    </recommendedName>
</protein>
<keyword evidence="11 12" id="KW-0804">Transcription</keyword>
<dbReference type="EMBL" id="JAQMTU010000121">
    <property type="protein sequence ID" value="MDB9488560.1"/>
    <property type="molecule type" value="Genomic_DNA"/>
</dbReference>
<proteinExistence type="inferred from homology"/>
<dbReference type="PIRSF" id="PIRSF002811">
    <property type="entry name" value="DnaG"/>
    <property type="match status" value="1"/>
</dbReference>
<dbReference type="InterPro" id="IPR036977">
    <property type="entry name" value="DNA_primase_Znf_CHC2"/>
</dbReference>
<dbReference type="Pfam" id="PF10410">
    <property type="entry name" value="DnaB_bind"/>
    <property type="match status" value="1"/>
</dbReference>
<dbReference type="SMART" id="SM00493">
    <property type="entry name" value="TOPRIM"/>
    <property type="match status" value="1"/>
</dbReference>
<comment type="similarity">
    <text evidence="12 13">Belongs to the DnaG primase family.</text>
</comment>
<evidence type="ECO:0000256" key="1">
    <source>
        <dbReference type="ARBA" id="ARBA00022478"/>
    </source>
</evidence>
<dbReference type="InterPro" id="IPR030846">
    <property type="entry name" value="DnaG_bac"/>
</dbReference>
<evidence type="ECO:0000256" key="11">
    <source>
        <dbReference type="ARBA" id="ARBA00023163"/>
    </source>
</evidence>
<dbReference type="InterPro" id="IPR019475">
    <property type="entry name" value="DNA_primase_DnaB-bd"/>
</dbReference>
<dbReference type="EC" id="2.7.7.101" evidence="12"/>
<feature type="domain" description="Toprim" evidence="14">
    <location>
        <begin position="265"/>
        <end position="348"/>
    </location>
</feature>
<accession>A0ABT5A9C4</accession>
<evidence type="ECO:0000256" key="4">
    <source>
        <dbReference type="ARBA" id="ARBA00022695"/>
    </source>
</evidence>
<keyword evidence="3 12" id="KW-0808">Transferase</keyword>
<dbReference type="InterPro" id="IPR006171">
    <property type="entry name" value="TOPRIM_dom"/>
</dbReference>
<evidence type="ECO:0000256" key="13">
    <source>
        <dbReference type="PIRNR" id="PIRNR002811"/>
    </source>
</evidence>
<evidence type="ECO:0000256" key="12">
    <source>
        <dbReference type="HAMAP-Rule" id="MF_00974"/>
    </source>
</evidence>
<comment type="caution">
    <text evidence="15">The sequence shown here is derived from an EMBL/GenBank/DDBJ whole genome shotgun (WGS) entry which is preliminary data.</text>
</comment>
<evidence type="ECO:0000313" key="16">
    <source>
        <dbReference type="Proteomes" id="UP001212123"/>
    </source>
</evidence>
<dbReference type="RefSeq" id="WP_028084648.1">
    <property type="nucleotide sequence ID" value="NZ_JAQMTU010000121.1"/>
</dbReference>
<dbReference type="Pfam" id="PF13155">
    <property type="entry name" value="Toprim_2"/>
    <property type="match status" value="1"/>
</dbReference>
<keyword evidence="16" id="KW-1185">Reference proteome</keyword>
<comment type="function">
    <text evidence="12 13">RNA polymerase that catalyzes the synthesis of short RNA molecules used as primers for DNA polymerase during DNA replication.</text>
</comment>
<keyword evidence="5 12" id="KW-0235">DNA replication</keyword>
<keyword evidence="9" id="KW-0460">Magnesium</keyword>
<dbReference type="SMART" id="SM00400">
    <property type="entry name" value="ZnF_CHCC"/>
    <property type="match status" value="1"/>
</dbReference>
<evidence type="ECO:0000256" key="6">
    <source>
        <dbReference type="ARBA" id="ARBA00022723"/>
    </source>
</evidence>
<dbReference type="Gene3D" id="3.90.980.10">
    <property type="entry name" value="DNA primase, catalytic core, N-terminal domain"/>
    <property type="match status" value="1"/>
</dbReference>
<comment type="domain">
    <text evidence="12">Contains an N-terminal zinc-binding domain, a central core domain that contains the primase activity, and a C-terminal DnaB-binding domain.</text>
</comment>
<dbReference type="InterPro" id="IPR034151">
    <property type="entry name" value="TOPRIM_DnaG_bac"/>
</dbReference>
<dbReference type="NCBIfam" id="TIGR01391">
    <property type="entry name" value="dnaG"/>
    <property type="match status" value="1"/>
</dbReference>
<evidence type="ECO:0000256" key="10">
    <source>
        <dbReference type="ARBA" id="ARBA00023125"/>
    </source>
</evidence>
<keyword evidence="2 12" id="KW-0639">Primosome</keyword>
<dbReference type="Pfam" id="PF01807">
    <property type="entry name" value="Zn_ribbon_DnaG"/>
    <property type="match status" value="1"/>
</dbReference>
<evidence type="ECO:0000256" key="5">
    <source>
        <dbReference type="ARBA" id="ARBA00022705"/>
    </source>
</evidence>
<dbReference type="InterPro" id="IPR050219">
    <property type="entry name" value="DnaG_primase"/>
</dbReference>
<reference evidence="15 16" key="1">
    <citation type="submission" date="2023-01" db="EMBL/GenBank/DDBJ databases">
        <title>Genomes from the Australian National Cyanobacteria Reference Collection.</title>
        <authorList>
            <person name="Willis A."/>
            <person name="Lee E.M.F."/>
        </authorList>
    </citation>
    <scope>NUCLEOTIDE SEQUENCE [LARGE SCALE GENOMIC DNA]</scope>
    <source>
        <strain evidence="15 16">CS-537/01</strain>
    </source>
</reference>
<evidence type="ECO:0000256" key="7">
    <source>
        <dbReference type="ARBA" id="ARBA00022771"/>
    </source>
</evidence>
<dbReference type="SUPFAM" id="SSF57783">
    <property type="entry name" value="Zinc beta-ribbon"/>
    <property type="match status" value="1"/>
</dbReference>
<keyword evidence="6 12" id="KW-0479">Metal-binding</keyword>
<comment type="cofactor">
    <cofactor evidence="12 13">
        <name>Zn(2+)</name>
        <dbReference type="ChEBI" id="CHEBI:29105"/>
    </cofactor>
    <text evidence="12 13">Binds 1 zinc ion per monomer.</text>
</comment>
<keyword evidence="1 12" id="KW-0240">DNA-directed RNA polymerase</keyword>
<dbReference type="InterPro" id="IPR002694">
    <property type="entry name" value="Znf_CHC2"/>
</dbReference>
<dbReference type="PANTHER" id="PTHR30313:SF2">
    <property type="entry name" value="DNA PRIMASE"/>
    <property type="match status" value="1"/>
</dbReference>
<dbReference type="InterPro" id="IPR013264">
    <property type="entry name" value="DNAG_N"/>
</dbReference>
<keyword evidence="8 12" id="KW-0862">Zinc</keyword>
<sequence length="645" mass="74790">MQIPRLHPDTIEEVKLRADIVDVISEYVVLRKRGKDFVGLCPFHDEKTPSFTVSPYKQMYYCFGCQAAGNAIKFVMDLGKRQFAEVVLDLAKRYQVPVKTLEPEQRQELQRQISLRDQLYTVLASAAQFYQHTLRQSQGQKAREYLTKIRQFQEETIQQFGLGYAPPGWETLYRYLVESKHYPLQLVEQAGLIKPRKEGGGYYDVFRDRLMIPIRDLQGRVIAFGGRTLTEEQPKYLNSPETELFSKGKTLFALDAAKNAISKVDQAVVVEGYFDVISLHAAGINNAVASLGTALSIEQVRLLLRYTESKQLILNFDADKAGINATEKAIGEVSNLVYTGEVQLKILNLPHSKDADEYLHDHTSSDYQQLLKDAPLWLDWQIQNIIKNRDLKQATDFQQVTQQIIKLLQNIVNSDTLNYYVSYCAEILSLGDSRLKPLRVENLLTQIRPNSLKSLSPRINKPQPQKLKLSLVNTERTLLERAEASLLIIYIHFSEQRQIIIDELETRNLEFSLSHHRFLWQQMLEFSLDELDLISHVQNRYLELGEELDIISHLFHLNEKNKKEDILRISYIIQVALACMERVFREKRCRYFIEQWEKINPQTEPEKDKYYAEAIYIEKIHLQDLEKQQTPSNLGSELFILIADT</sequence>
<evidence type="ECO:0000256" key="9">
    <source>
        <dbReference type="ARBA" id="ARBA00022842"/>
    </source>
</evidence>
<evidence type="ECO:0000256" key="8">
    <source>
        <dbReference type="ARBA" id="ARBA00022833"/>
    </source>
</evidence>
<keyword evidence="4 12" id="KW-0548">Nucleotidyltransferase</keyword>
<dbReference type="CDD" id="cd03364">
    <property type="entry name" value="TOPRIM_DnaG_primases"/>
    <property type="match status" value="1"/>
</dbReference>
<gene>
    <name evidence="12 15" type="primary">dnaG</name>
    <name evidence="15" type="ORF">PN492_18735</name>
</gene>
<evidence type="ECO:0000259" key="14">
    <source>
        <dbReference type="PROSITE" id="PS50880"/>
    </source>
</evidence>
<dbReference type="InterPro" id="IPR037068">
    <property type="entry name" value="DNA_primase_core_N_sf"/>
</dbReference>
<dbReference type="Proteomes" id="UP001212123">
    <property type="component" value="Unassembled WGS sequence"/>
</dbReference>
<keyword evidence="10 12" id="KW-0238">DNA-binding</keyword>
<dbReference type="InterPro" id="IPR006295">
    <property type="entry name" value="DNA_primase_DnaG"/>
</dbReference>
<dbReference type="PROSITE" id="PS50880">
    <property type="entry name" value="TOPRIM"/>
    <property type="match status" value="1"/>
</dbReference>
<evidence type="ECO:0000313" key="15">
    <source>
        <dbReference type="EMBL" id="MDB9488560.1"/>
    </source>
</evidence>
<organism evidence="15 16">
    <name type="scientific">Dolichospermum circinale CS-537/01</name>
    <dbReference type="NCBI Taxonomy" id="3021739"/>
    <lineage>
        <taxon>Bacteria</taxon>
        <taxon>Bacillati</taxon>
        <taxon>Cyanobacteriota</taxon>
        <taxon>Cyanophyceae</taxon>
        <taxon>Nostocales</taxon>
        <taxon>Aphanizomenonaceae</taxon>
        <taxon>Dolichospermum</taxon>
        <taxon>Dolichospermum circinale</taxon>
    </lineage>
</organism>
<dbReference type="Pfam" id="PF08275">
    <property type="entry name" value="DNAG_N"/>
    <property type="match status" value="1"/>
</dbReference>
<name>A0ABT5A9C4_9CYAN</name>